<name>A0A8J7R1D2_9HYPH</name>
<dbReference type="InterPro" id="IPR016181">
    <property type="entry name" value="Acyl_CoA_acyltransferase"/>
</dbReference>
<evidence type="ECO:0000259" key="1">
    <source>
        <dbReference type="PROSITE" id="PS51186"/>
    </source>
</evidence>
<dbReference type="SUPFAM" id="SSF55729">
    <property type="entry name" value="Acyl-CoA N-acyltransferases (Nat)"/>
    <property type="match status" value="1"/>
</dbReference>
<dbReference type="Proteomes" id="UP000666240">
    <property type="component" value="Unassembled WGS sequence"/>
</dbReference>
<dbReference type="EMBL" id="JAGIYY010000002">
    <property type="protein sequence ID" value="MBP0438415.1"/>
    <property type="molecule type" value="Genomic_DNA"/>
</dbReference>
<dbReference type="Gene3D" id="3.40.630.30">
    <property type="match status" value="1"/>
</dbReference>
<dbReference type="GO" id="GO:0016747">
    <property type="term" value="F:acyltransferase activity, transferring groups other than amino-acyl groups"/>
    <property type="evidence" value="ECO:0007669"/>
    <property type="project" value="InterPro"/>
</dbReference>
<accession>A0A8J7R1D2</accession>
<dbReference type="InterPro" id="IPR000182">
    <property type="entry name" value="GNAT_dom"/>
</dbReference>
<evidence type="ECO:0000313" key="2">
    <source>
        <dbReference type="EMBL" id="MBP0438415.1"/>
    </source>
</evidence>
<keyword evidence="3" id="KW-1185">Reference proteome</keyword>
<evidence type="ECO:0000313" key="3">
    <source>
        <dbReference type="Proteomes" id="UP000666240"/>
    </source>
</evidence>
<dbReference type="Pfam" id="PF00583">
    <property type="entry name" value="Acetyltransf_1"/>
    <property type="match status" value="1"/>
</dbReference>
<proteinExistence type="predicted"/>
<organism evidence="2 3">
    <name type="scientific">Tianweitania sediminis</name>
    <dbReference type="NCBI Taxonomy" id="1502156"/>
    <lineage>
        <taxon>Bacteria</taxon>
        <taxon>Pseudomonadati</taxon>
        <taxon>Pseudomonadota</taxon>
        <taxon>Alphaproteobacteria</taxon>
        <taxon>Hyphomicrobiales</taxon>
        <taxon>Phyllobacteriaceae</taxon>
        <taxon>Tianweitania</taxon>
    </lineage>
</organism>
<protein>
    <submittedName>
        <fullName evidence="2">GNAT family N-acetyltransferase</fullName>
    </submittedName>
</protein>
<feature type="domain" description="N-acetyltransferase" evidence="1">
    <location>
        <begin position="9"/>
        <end position="150"/>
    </location>
</feature>
<comment type="caution">
    <text evidence="2">The sequence shown here is derived from an EMBL/GenBank/DDBJ whole genome shotgun (WGS) entry which is preliminary data.</text>
</comment>
<reference evidence="2" key="1">
    <citation type="submission" date="2021-03" db="EMBL/GenBank/DDBJ databases">
        <title>Genome sequencing and assembly of Tianweitania sediminis.</title>
        <authorList>
            <person name="Chhetri G."/>
        </authorList>
    </citation>
    <scope>NUCLEOTIDE SEQUENCE</scope>
    <source>
        <strain evidence="2">Z8</strain>
    </source>
</reference>
<gene>
    <name evidence="2" type="ORF">J5Y06_07120</name>
</gene>
<dbReference type="AlphaFoldDB" id="A0A8J7R1D2"/>
<sequence>MGQEKRKADLIRHATASDRFAVIRLLRDSHAAAGWTFPFQAARAEALFKRHAESPDACCLVIGEPAHGVLMATAFDHPFGAGKMAKETVWFVAPDARGRAALLMLHAYEDWARSLGCVVAGMASLATNDVSRLYERRGYRAIETHFLKPL</sequence>
<dbReference type="PROSITE" id="PS51186">
    <property type="entry name" value="GNAT"/>
    <property type="match status" value="1"/>
</dbReference>